<dbReference type="PANTHER" id="PTHR43236">
    <property type="entry name" value="ANTITOXIN HIGA1"/>
    <property type="match status" value="1"/>
</dbReference>
<reference evidence="2 3" key="1">
    <citation type="journal article" date="2009" name="Stand. Genomic Sci.">
        <title>Complete genome sequence of Desulfotomaculum acetoxidans type strain (5575).</title>
        <authorList>
            <person name="Spring S."/>
            <person name="Lapidus A."/>
            <person name="Schroder M."/>
            <person name="Gleim D."/>
            <person name="Sims D."/>
            <person name="Meincke L."/>
            <person name="Glavina Del Rio T."/>
            <person name="Tice H."/>
            <person name="Copeland A."/>
            <person name="Cheng J.F."/>
            <person name="Lucas S."/>
            <person name="Chen F."/>
            <person name="Nolan M."/>
            <person name="Bruce D."/>
            <person name="Goodwin L."/>
            <person name="Pitluck S."/>
            <person name="Ivanova N."/>
            <person name="Mavromatis K."/>
            <person name="Mikhailova N."/>
            <person name="Pati A."/>
            <person name="Chen A."/>
            <person name="Palaniappan K."/>
            <person name="Land M."/>
            <person name="Hauser L."/>
            <person name="Chang Y.J."/>
            <person name="Jeffries C.D."/>
            <person name="Chain P."/>
            <person name="Saunders E."/>
            <person name="Brettin T."/>
            <person name="Detter J.C."/>
            <person name="Goker M."/>
            <person name="Bristow J."/>
            <person name="Eisen J.A."/>
            <person name="Markowitz V."/>
            <person name="Hugenholtz P."/>
            <person name="Kyrpides N.C."/>
            <person name="Klenk H.P."/>
            <person name="Han C."/>
        </authorList>
    </citation>
    <scope>NUCLEOTIDE SEQUENCE [LARGE SCALE GENOMIC DNA]</scope>
    <source>
        <strain evidence="3">ATCC 49208 / DSM 771 / VKM B-1644</strain>
    </source>
</reference>
<dbReference type="OrthoDB" id="9816277at2"/>
<gene>
    <name evidence="2" type="ordered locus">Dtox_3673</name>
</gene>
<evidence type="ECO:0000313" key="2">
    <source>
        <dbReference type="EMBL" id="ACV64382.1"/>
    </source>
</evidence>
<dbReference type="EMBL" id="CP001720">
    <property type="protein sequence ID" value="ACV64382.1"/>
    <property type="molecule type" value="Genomic_DNA"/>
</dbReference>
<dbReference type="PANTHER" id="PTHR43236:SF2">
    <property type="entry name" value="BLL0069 PROTEIN"/>
    <property type="match status" value="1"/>
</dbReference>
<keyword evidence="3" id="KW-1185">Reference proteome</keyword>
<feature type="domain" description="IrrE N-terminal-like" evidence="1">
    <location>
        <begin position="28"/>
        <end position="73"/>
    </location>
</feature>
<dbReference type="InterPro" id="IPR010359">
    <property type="entry name" value="IrrE_HExxH"/>
</dbReference>
<dbReference type="HOGENOM" id="CLU_2022981_0_0_9"/>
<dbReference type="RefSeq" id="WP_015759069.1">
    <property type="nucleotide sequence ID" value="NC_013216.1"/>
</dbReference>
<dbReference type="AlphaFoldDB" id="C8VWL8"/>
<dbReference type="InterPro" id="IPR052345">
    <property type="entry name" value="Rad_response_metalloprotease"/>
</dbReference>
<accession>C8VWL8</accession>
<dbReference type="KEGG" id="dae:Dtox_3673"/>
<dbReference type="STRING" id="485916.Dtox_3673"/>
<organism evidence="2 3">
    <name type="scientific">Desulfofarcimen acetoxidans (strain ATCC 49208 / DSM 771 / KCTC 5769 / VKM B-1644 / 5575)</name>
    <name type="common">Desulfotomaculum acetoxidans</name>
    <dbReference type="NCBI Taxonomy" id="485916"/>
    <lineage>
        <taxon>Bacteria</taxon>
        <taxon>Bacillati</taxon>
        <taxon>Bacillota</taxon>
        <taxon>Clostridia</taxon>
        <taxon>Eubacteriales</taxon>
        <taxon>Peptococcaceae</taxon>
        <taxon>Desulfofarcimen</taxon>
    </lineage>
</organism>
<dbReference type="Gene3D" id="1.10.10.2910">
    <property type="match status" value="1"/>
</dbReference>
<name>C8VWL8_DESAS</name>
<dbReference type="Pfam" id="PF06114">
    <property type="entry name" value="Peptidase_M78"/>
    <property type="match status" value="1"/>
</dbReference>
<proteinExistence type="predicted"/>
<evidence type="ECO:0000259" key="1">
    <source>
        <dbReference type="Pfam" id="PF06114"/>
    </source>
</evidence>
<protein>
    <recommendedName>
        <fullName evidence="1">IrrE N-terminal-like domain-containing protein</fullName>
    </recommendedName>
</protein>
<evidence type="ECO:0000313" key="3">
    <source>
        <dbReference type="Proteomes" id="UP000002217"/>
    </source>
</evidence>
<sequence>MDSLIYTALKKLAKKRGIRAKEVLFPDNLKDDFRGLYYDDSGVKLILINQEDNLEERIFTLAHELGHYALHREFLTCARWTCSYQEDEGHWKTVEDEADSFARRLIFFIKKGLPMNNNPAAA</sequence>
<dbReference type="Proteomes" id="UP000002217">
    <property type="component" value="Chromosome"/>
</dbReference>